<dbReference type="Pfam" id="PF06277">
    <property type="entry name" value="EutA"/>
    <property type="match status" value="1"/>
</dbReference>
<dbReference type="Proteomes" id="UP000006327">
    <property type="component" value="Unassembled WGS sequence"/>
</dbReference>
<dbReference type="InterPro" id="IPR009377">
    <property type="entry name" value="EutA"/>
</dbReference>
<evidence type="ECO:0000313" key="1">
    <source>
        <dbReference type="EMBL" id="GAC22265.1"/>
    </source>
</evidence>
<dbReference type="AlphaFoldDB" id="K6ZFT0"/>
<protein>
    <submittedName>
        <fullName evidence="1">Ethanolamine utilization protein EutA</fullName>
    </submittedName>
</protein>
<reference evidence="1 2" key="1">
    <citation type="journal article" date="2017" name="Antonie Van Leeuwenhoek">
        <title>Rhizobium rhizosphaerae sp. nov., a novel species isolated from rice rhizosphere.</title>
        <authorList>
            <person name="Zhao J.J."/>
            <person name="Zhang J."/>
            <person name="Zhang R.J."/>
            <person name="Zhang C.W."/>
            <person name="Yin H.Q."/>
            <person name="Zhang X.X."/>
        </authorList>
    </citation>
    <scope>NUCLEOTIDE SEQUENCE [LARGE SCALE GENOMIC DNA]</scope>
    <source>
        <strain evidence="1 2">BSs20135</strain>
    </source>
</reference>
<name>K6ZFT0_9ALTE</name>
<dbReference type="InterPro" id="IPR050696">
    <property type="entry name" value="FtsA/MreB"/>
</dbReference>
<evidence type="ECO:0000313" key="2">
    <source>
        <dbReference type="Proteomes" id="UP000006327"/>
    </source>
</evidence>
<proteinExistence type="predicted"/>
<dbReference type="STRING" id="493475.GARC_5330"/>
<dbReference type="SUPFAM" id="SSF53067">
    <property type="entry name" value="Actin-like ATPase domain"/>
    <property type="match status" value="1"/>
</dbReference>
<dbReference type="PIRSF" id="PIRSF012293">
    <property type="entry name" value="EutA"/>
    <property type="match status" value="1"/>
</dbReference>
<keyword evidence="2" id="KW-1185">Reference proteome</keyword>
<dbReference type="eggNOG" id="COG4819">
    <property type="taxonomic scope" value="Bacteria"/>
</dbReference>
<comment type="caution">
    <text evidence="1">The sequence shown here is derived from an EMBL/GenBank/DDBJ whole genome shotgun (WGS) entry which is preliminary data.</text>
</comment>
<sequence>MNRKTVHSVGIDIGTTTTQVIFSRLTLVNRAPVTQVPRYEFVEREIYFQSPVRRTPFDGNGLVDVQKIQEFINEQFLAANLTLDDIETGAIIITGETSKAKNAQQAVMGLAEEMGDFVVATAGPNLESVIAGRGSGAGEYSKINHARVLNIDIGGGTSNYVVFESGKAVDTACLNVGGHLLETDDTGVVKKIHEPARKVVEELFGTQVNAAQLNSEQLNKIVKRMAELIVECVSGTPSELCSSLLMTPSLKAGQHFDAVFLSGGVGDCYYQLQEGELTSFQWQDIGVLLARCLLNNSQLLQQAIKKPTHTLQATVIGAGAYSLSLSGSSIWLNTDDLPVQNLPIVQPNIEWQNQELDVCQQAVKAGKRMDLHLREDRYAIAFGASMPVLYKTVSETAQQLARFYREYGNTHAPAIIVTENDLGKVLGMELQPLIDPQQLLVIDEVRVQEGDYIDIGQSFFGGEIVPLTIKSLAFPN</sequence>
<dbReference type="PANTHER" id="PTHR32432:SF13">
    <property type="entry name" value="ETHANOLAMINE AMMONIA-LYASE REACTIVASE EUTA"/>
    <property type="match status" value="1"/>
</dbReference>
<organism evidence="1 2">
    <name type="scientific">Paraglaciecola arctica BSs20135</name>
    <dbReference type="NCBI Taxonomy" id="493475"/>
    <lineage>
        <taxon>Bacteria</taxon>
        <taxon>Pseudomonadati</taxon>
        <taxon>Pseudomonadota</taxon>
        <taxon>Gammaproteobacteria</taxon>
        <taxon>Alteromonadales</taxon>
        <taxon>Alteromonadaceae</taxon>
        <taxon>Paraglaciecola</taxon>
    </lineage>
</organism>
<dbReference type="Gene3D" id="3.30.420.40">
    <property type="match status" value="1"/>
</dbReference>
<dbReference type="OrthoDB" id="1542at2"/>
<gene>
    <name evidence="1" type="primary">eutA</name>
    <name evidence="1" type="ORF">GARC_5330</name>
</gene>
<dbReference type="PANTHER" id="PTHR32432">
    <property type="entry name" value="CELL DIVISION PROTEIN FTSA-RELATED"/>
    <property type="match status" value="1"/>
</dbReference>
<dbReference type="InterPro" id="IPR043129">
    <property type="entry name" value="ATPase_NBD"/>
</dbReference>
<dbReference type="EMBL" id="BAEO01000072">
    <property type="protein sequence ID" value="GAC22265.1"/>
    <property type="molecule type" value="Genomic_DNA"/>
</dbReference>
<accession>K6ZFT0</accession>